<evidence type="ECO:0000313" key="3">
    <source>
        <dbReference type="Proteomes" id="UP001620645"/>
    </source>
</evidence>
<evidence type="ECO:0000256" key="1">
    <source>
        <dbReference type="SAM" id="MobiDB-lite"/>
    </source>
</evidence>
<dbReference type="EMBL" id="JBICCN010000400">
    <property type="protein sequence ID" value="KAL3071092.1"/>
    <property type="molecule type" value="Genomic_DNA"/>
</dbReference>
<reference evidence="2 3" key="1">
    <citation type="submission" date="2024-10" db="EMBL/GenBank/DDBJ databases">
        <authorList>
            <person name="Kim D."/>
        </authorList>
    </citation>
    <scope>NUCLEOTIDE SEQUENCE [LARGE SCALE GENOMIC DNA]</scope>
    <source>
        <strain evidence="2">Taebaek</strain>
    </source>
</reference>
<name>A0ABD2HTG6_HETSC</name>
<evidence type="ECO:0000313" key="2">
    <source>
        <dbReference type="EMBL" id="KAL3071092.1"/>
    </source>
</evidence>
<gene>
    <name evidence="2" type="ORF">niasHS_015834</name>
</gene>
<feature type="region of interest" description="Disordered" evidence="1">
    <location>
        <begin position="83"/>
        <end position="104"/>
    </location>
</feature>
<proteinExistence type="predicted"/>
<keyword evidence="3" id="KW-1185">Reference proteome</keyword>
<dbReference type="AlphaFoldDB" id="A0ABD2HTG6"/>
<dbReference type="Proteomes" id="UP001620645">
    <property type="component" value="Unassembled WGS sequence"/>
</dbReference>
<accession>A0ABD2HTG6</accession>
<comment type="caution">
    <text evidence="2">The sequence shown here is derived from an EMBL/GenBank/DDBJ whole genome shotgun (WGS) entry which is preliminary data.</text>
</comment>
<organism evidence="2 3">
    <name type="scientific">Heterodera schachtii</name>
    <name type="common">Sugarbeet cyst nematode worm</name>
    <name type="synonym">Tylenchus schachtii</name>
    <dbReference type="NCBI Taxonomy" id="97005"/>
    <lineage>
        <taxon>Eukaryota</taxon>
        <taxon>Metazoa</taxon>
        <taxon>Ecdysozoa</taxon>
        <taxon>Nematoda</taxon>
        <taxon>Chromadorea</taxon>
        <taxon>Rhabditida</taxon>
        <taxon>Tylenchina</taxon>
        <taxon>Tylenchomorpha</taxon>
        <taxon>Tylenchoidea</taxon>
        <taxon>Heteroderidae</taxon>
        <taxon>Heteroderinae</taxon>
        <taxon>Heterodera</taxon>
    </lineage>
</organism>
<protein>
    <submittedName>
        <fullName evidence="2">Uncharacterized protein</fullName>
    </submittedName>
</protein>
<sequence length="104" mass="12606">MGKMKDEKNWNYADLNQKKMLEWKLMEIELINDDQRIEKWGAIQSARNEWKELFDCTVFSENGREKAKLEKKMEELMEELKHLQIEEENGENKNKEKVEEKEGK</sequence>